<evidence type="ECO:0000256" key="1">
    <source>
        <dbReference type="PROSITE-ProRule" id="PRU00259"/>
    </source>
</evidence>
<dbReference type="SMART" id="SM00225">
    <property type="entry name" value="BTB"/>
    <property type="match status" value="1"/>
</dbReference>
<proteinExistence type="predicted"/>
<dbReference type="Pfam" id="PF00651">
    <property type="entry name" value="BTB"/>
    <property type="match status" value="1"/>
</dbReference>
<organism evidence="4 5">
    <name type="scientific">Acanthaster planci</name>
    <name type="common">Crown-of-thorns starfish</name>
    <dbReference type="NCBI Taxonomy" id="133434"/>
    <lineage>
        <taxon>Eukaryota</taxon>
        <taxon>Metazoa</taxon>
        <taxon>Echinodermata</taxon>
        <taxon>Eleutherozoa</taxon>
        <taxon>Asterozoa</taxon>
        <taxon>Asteroidea</taxon>
        <taxon>Valvatacea</taxon>
        <taxon>Valvatida</taxon>
        <taxon>Acanthasteridae</taxon>
        <taxon>Acanthaster</taxon>
    </lineage>
</organism>
<sequence>MAASSDTSHVSGRGSRRAPPSLRDIVQKLRTGSSSNLEDGLQMIQGLVRKNRGLEVVDEFRRLGGLEEIVQVVKSDRCDIDRNEKLTDLALSVLATCCREQESKIRVHELEGIPAIVEVLKAHTSVSIINRASRALANLAEVPKLCADIHHKDIIPQLIRLLKETPDSSCRQSILRLIRILADTNQHAWKILQSEGLSAVLNCLDSDDIKLIGCAAQTAAELTNHLGSGQSTEALRSYQEAGRQAVEDNRVEVLVRLLSHSKPSIQDHALVALLNLMVSEGVRVAAGKAGGVEVFIERGKATTFPGWATYIHCLCFCCREAVNRVRLRNLEGLQVLLNILKSSSEDCVRLHETILVALMDFYYDEQSLNYLAACGFIQVLVSQLRQEVMTSARSGRDDLTESEFDSSMSSSRCTDDVTVTGAFPSTSRKRARSFSEGPDKKQVCNVKSFIGMQACSSKDTPLPGPKAKKTCLLAPAKPQDDAQSRMGLSSTAMSVTIQATEMMEDEDTSSSLPSSSASGMSPESSATNYQSYINPEATPYSPPSVDWEWFLQHREQMGQGLSPRSFSSFSSPRSLSPLRYDFSPMSSPQWSPQWSPQHSPEYSHHQAPQWSPQHSPQWEPQPSPDQSDHLFPQPLQENESPVSESLSQTLSSKPSTLEIVAPDEPPTAFGHLESVGASSKDVQGSTASIASMSEEAPVHKSLIKSHQQTLTDSLSQGSTLQAVCNLTLDEKAKISKVGCATDSLLTEKDILMTGFAKRLDEHVTSINTAEYGQEAGTFREPHSKSLRMRTGRNKTTSVHRQTADAPSMDDPESDTNMLSFMGSKEPKEKILVDKFEIDMEIRRAKEEGKLRRREYAAVTLLSRYSHMDDPSTHMARESVVSVLLDYQPSSAYLQSKSQRTLHRILRNRLCFEQLIMEHIPMLIARKMIERESKKLATAMETNNVNSTVKRSQSTNDLRSMQSRAAHGEIKTSGGSSQEMRDPRKIKLETSHSSVSEPKTTSTEVASSRKIWPRRKESFDSDVVSDFLDDSASDTTSVCSLDTVESEQSQLWGDTASPLYPLMVSTCQFRQGTMLRLLMSNSFKGKMACVLAIPYICQTNSLKRRLLIKHKGLQILLDFLRKDTIMPDTFNKAVQCLFDLSTALFLNPDETETILKTDDRSNIRTVKEVQSQEQGCCYDAVEQQADTKLLVDQEEAVQAHRSILTKSSEYFTCLLEGPYLESGQSEVPLKEISKEALTLILHSLYGCLHLQCCHMNEVTASGDKVVLEAIACSGRFLLWPVQNRLCDIIVDSHISAASVVSHFQFGLKHNCSKLTNACLMFMLTSGKVTHEHFQELVERGCANDAFKTIERMITDALFSIN</sequence>
<feature type="region of interest" description="Disordered" evidence="2">
    <location>
        <begin position="1"/>
        <end position="21"/>
    </location>
</feature>
<dbReference type="GO" id="GO:0009653">
    <property type="term" value="P:anatomical structure morphogenesis"/>
    <property type="evidence" value="ECO:0007669"/>
    <property type="project" value="TreeGrafter"/>
</dbReference>
<dbReference type="PROSITE" id="PS50176">
    <property type="entry name" value="ARM_REPEAT"/>
    <property type="match status" value="1"/>
</dbReference>
<dbReference type="Gene3D" id="1.25.10.10">
    <property type="entry name" value="Leucine-rich Repeat Variant"/>
    <property type="match status" value="2"/>
</dbReference>
<accession>A0A8B7Z949</accession>
<dbReference type="PROSITE" id="PS50097">
    <property type="entry name" value="BTB"/>
    <property type="match status" value="1"/>
</dbReference>
<evidence type="ECO:0000256" key="2">
    <source>
        <dbReference type="SAM" id="MobiDB-lite"/>
    </source>
</evidence>
<feature type="domain" description="BTB" evidence="3">
    <location>
        <begin position="1184"/>
        <end position="1244"/>
    </location>
</feature>
<feature type="compositionally biased region" description="Low complexity" evidence="2">
    <location>
        <begin position="586"/>
        <end position="600"/>
    </location>
</feature>
<dbReference type="OrthoDB" id="6086604at2759"/>
<gene>
    <name evidence="5" type="primary">LOC110985463</name>
</gene>
<dbReference type="InterPro" id="IPR000210">
    <property type="entry name" value="BTB/POZ_dom"/>
</dbReference>
<dbReference type="KEGG" id="aplc:110985463"/>
<feature type="compositionally biased region" description="Polar residues" evidence="2">
    <location>
        <begin position="945"/>
        <end position="962"/>
    </location>
</feature>
<dbReference type="InterPro" id="IPR016024">
    <property type="entry name" value="ARM-type_fold"/>
</dbReference>
<feature type="region of interest" description="Disordered" evidence="2">
    <location>
        <begin position="502"/>
        <end position="537"/>
    </location>
</feature>
<feature type="compositionally biased region" description="Basic and acidic residues" evidence="2">
    <location>
        <begin position="978"/>
        <end position="989"/>
    </location>
</feature>
<dbReference type="Pfam" id="PF24768">
    <property type="entry name" value="ARM_ARMC5"/>
    <property type="match status" value="1"/>
</dbReference>
<dbReference type="Gene3D" id="3.30.710.10">
    <property type="entry name" value="Potassium Channel Kv1.1, Chain A"/>
    <property type="match status" value="1"/>
</dbReference>
<feature type="compositionally biased region" description="Low complexity" evidence="2">
    <location>
        <begin position="509"/>
        <end position="525"/>
    </location>
</feature>
<dbReference type="InterPro" id="IPR011333">
    <property type="entry name" value="SKP1/BTB/POZ_sf"/>
</dbReference>
<dbReference type="InterPro" id="IPR055445">
    <property type="entry name" value="ARM_ARMC5"/>
</dbReference>
<feature type="region of interest" description="Disordered" evidence="2">
    <location>
        <begin position="586"/>
        <end position="653"/>
    </location>
</feature>
<feature type="region of interest" description="Disordered" evidence="2">
    <location>
        <begin position="789"/>
        <end position="813"/>
    </location>
</feature>
<dbReference type="GeneID" id="110985463"/>
<dbReference type="Proteomes" id="UP000694845">
    <property type="component" value="Unplaced"/>
</dbReference>
<dbReference type="PANTHER" id="PTHR23312">
    <property type="entry name" value="ARMC5 ARMADILLO REPEAT-CONTAINING -RELATED"/>
    <property type="match status" value="1"/>
</dbReference>
<feature type="compositionally biased region" description="Polar residues" evidence="2">
    <location>
        <begin position="606"/>
        <end position="620"/>
    </location>
</feature>
<dbReference type="SMART" id="SM00185">
    <property type="entry name" value="ARM"/>
    <property type="match status" value="5"/>
</dbReference>
<name>A0A8B7Z949_ACAPL</name>
<evidence type="ECO:0000313" key="4">
    <source>
        <dbReference type="Proteomes" id="UP000694845"/>
    </source>
</evidence>
<dbReference type="InterPro" id="IPR000225">
    <property type="entry name" value="Armadillo"/>
</dbReference>
<feature type="compositionally biased region" description="Polar residues" evidence="2">
    <location>
        <begin position="1"/>
        <end position="10"/>
    </location>
</feature>
<feature type="region of interest" description="Disordered" evidence="2">
    <location>
        <begin position="945"/>
        <end position="1008"/>
    </location>
</feature>
<reference evidence="5" key="1">
    <citation type="submission" date="2025-08" db="UniProtKB">
        <authorList>
            <consortium name="RefSeq"/>
        </authorList>
    </citation>
    <scope>IDENTIFICATION</scope>
</reference>
<dbReference type="SUPFAM" id="SSF54695">
    <property type="entry name" value="POZ domain"/>
    <property type="match status" value="1"/>
</dbReference>
<evidence type="ECO:0000259" key="3">
    <source>
        <dbReference type="PROSITE" id="PS50097"/>
    </source>
</evidence>
<dbReference type="InterPro" id="IPR011989">
    <property type="entry name" value="ARM-like"/>
</dbReference>
<evidence type="ECO:0000313" key="5">
    <source>
        <dbReference type="RefSeq" id="XP_022102193.1"/>
    </source>
</evidence>
<dbReference type="RefSeq" id="XP_022102193.1">
    <property type="nucleotide sequence ID" value="XM_022246501.1"/>
</dbReference>
<feature type="compositionally biased region" description="Polar residues" evidence="2">
    <location>
        <begin position="990"/>
        <end position="1005"/>
    </location>
</feature>
<feature type="repeat" description="ARM" evidence="1">
    <location>
        <begin position="111"/>
        <end position="140"/>
    </location>
</feature>
<keyword evidence="4" id="KW-1185">Reference proteome</keyword>
<dbReference type="PANTHER" id="PTHR23312:SF8">
    <property type="entry name" value="ARMADILLO REPEAT-CONTAINING PROTEIN 5"/>
    <property type="match status" value="1"/>
</dbReference>
<dbReference type="GO" id="GO:0005829">
    <property type="term" value="C:cytosol"/>
    <property type="evidence" value="ECO:0007669"/>
    <property type="project" value="TreeGrafter"/>
</dbReference>
<dbReference type="SUPFAM" id="SSF48371">
    <property type="entry name" value="ARM repeat"/>
    <property type="match status" value="1"/>
</dbReference>
<feature type="compositionally biased region" description="Polar residues" evidence="2">
    <location>
        <begin position="635"/>
        <end position="653"/>
    </location>
</feature>
<dbReference type="OMA" id="PLMVSTC"/>
<protein>
    <submittedName>
        <fullName evidence="5">Uncharacterized protein LOC110985463</fullName>
    </submittedName>
</protein>